<keyword evidence="8" id="KW-1185">Reference proteome</keyword>
<keyword evidence="4 6" id="KW-1133">Transmembrane helix</keyword>
<evidence type="ECO:0000256" key="3">
    <source>
        <dbReference type="ARBA" id="ARBA00022692"/>
    </source>
</evidence>
<name>A0ABU9D5J7_9PROT</name>
<gene>
    <name evidence="7" type="ORF">WOB96_02840</name>
</gene>
<sequence length="152" mass="16983">MDLKRSTLSAYGWLLDLLVIGLILVMLVTLALSFIRLVQDLWLIVPGALGGEGSNEKGLHQLVINVLGVFVLIELFRTFTDYIEFHRIRLHVLADVSIVFILRELLIGLYGHTLQWMDILSLAALLLVLVGMRTLAIRVSPPKERVKGPGTD</sequence>
<evidence type="ECO:0000256" key="1">
    <source>
        <dbReference type="ARBA" id="ARBA00004651"/>
    </source>
</evidence>
<evidence type="ECO:0000256" key="4">
    <source>
        <dbReference type="ARBA" id="ARBA00022989"/>
    </source>
</evidence>
<evidence type="ECO:0000313" key="8">
    <source>
        <dbReference type="Proteomes" id="UP001446205"/>
    </source>
</evidence>
<evidence type="ECO:0000256" key="6">
    <source>
        <dbReference type="SAM" id="Phobius"/>
    </source>
</evidence>
<feature type="transmembrane region" description="Helical" evidence="6">
    <location>
        <begin position="116"/>
        <end position="136"/>
    </location>
</feature>
<comment type="subcellular location">
    <subcellularLocation>
        <location evidence="1">Cell membrane</location>
        <topology evidence="1">Multi-pass membrane protein</topology>
    </subcellularLocation>
</comment>
<organism evidence="7 8">
    <name type="scientific">Thermithiobacillus plumbiphilus</name>
    <dbReference type="NCBI Taxonomy" id="1729899"/>
    <lineage>
        <taxon>Bacteria</taxon>
        <taxon>Pseudomonadati</taxon>
        <taxon>Pseudomonadota</taxon>
        <taxon>Acidithiobacillia</taxon>
        <taxon>Acidithiobacillales</taxon>
        <taxon>Thermithiobacillaceae</taxon>
        <taxon>Thermithiobacillus</taxon>
    </lineage>
</organism>
<evidence type="ECO:0000313" key="7">
    <source>
        <dbReference type="EMBL" id="MEK8088694.1"/>
    </source>
</evidence>
<feature type="transmembrane region" description="Helical" evidence="6">
    <location>
        <begin position="58"/>
        <end position="76"/>
    </location>
</feature>
<dbReference type="Pfam" id="PF06146">
    <property type="entry name" value="PsiE"/>
    <property type="match status" value="1"/>
</dbReference>
<feature type="transmembrane region" description="Helical" evidence="6">
    <location>
        <begin position="12"/>
        <end position="38"/>
    </location>
</feature>
<dbReference type="EMBL" id="JBBPCO010000002">
    <property type="protein sequence ID" value="MEK8088694.1"/>
    <property type="molecule type" value="Genomic_DNA"/>
</dbReference>
<dbReference type="InterPro" id="IPR020948">
    <property type="entry name" value="P_starv_induced_PsiE-like"/>
</dbReference>
<keyword evidence="3 6" id="KW-0812">Transmembrane</keyword>
<dbReference type="RefSeq" id="WP_341369760.1">
    <property type="nucleotide sequence ID" value="NZ_JBBPCO010000002.1"/>
</dbReference>
<evidence type="ECO:0000256" key="2">
    <source>
        <dbReference type="ARBA" id="ARBA00022475"/>
    </source>
</evidence>
<comment type="caution">
    <text evidence="7">The sequence shown here is derived from an EMBL/GenBank/DDBJ whole genome shotgun (WGS) entry which is preliminary data.</text>
</comment>
<accession>A0ABU9D5J7</accession>
<proteinExistence type="predicted"/>
<protein>
    <submittedName>
        <fullName evidence="7">Phosphate-starvation-inducible PsiE family protein</fullName>
    </submittedName>
</protein>
<keyword evidence="2" id="KW-1003">Cell membrane</keyword>
<evidence type="ECO:0000256" key="5">
    <source>
        <dbReference type="ARBA" id="ARBA00023136"/>
    </source>
</evidence>
<keyword evidence="5 6" id="KW-0472">Membrane</keyword>
<reference evidence="7 8" key="1">
    <citation type="submission" date="2024-04" db="EMBL/GenBank/DDBJ databases">
        <authorList>
            <person name="Abashina T."/>
            <person name="Shaikin A."/>
        </authorList>
    </citation>
    <scope>NUCLEOTIDE SEQUENCE [LARGE SCALE GENOMIC DNA]</scope>
    <source>
        <strain evidence="7 8">AAFK</strain>
    </source>
</reference>
<dbReference type="Proteomes" id="UP001446205">
    <property type="component" value="Unassembled WGS sequence"/>
</dbReference>
<feature type="transmembrane region" description="Helical" evidence="6">
    <location>
        <begin position="88"/>
        <end position="110"/>
    </location>
</feature>